<keyword evidence="2" id="KW-1003">Cell membrane</keyword>
<protein>
    <submittedName>
        <fullName evidence="8">YihY/virulence factor BrkB family protein</fullName>
    </submittedName>
</protein>
<evidence type="ECO:0000256" key="6">
    <source>
        <dbReference type="SAM" id="MobiDB-lite"/>
    </source>
</evidence>
<evidence type="ECO:0000313" key="8">
    <source>
        <dbReference type="EMBL" id="MFC3282742.1"/>
    </source>
</evidence>
<feature type="transmembrane region" description="Helical" evidence="7">
    <location>
        <begin position="110"/>
        <end position="136"/>
    </location>
</feature>
<dbReference type="InterPro" id="IPR017039">
    <property type="entry name" value="Virul_fac_BrkB"/>
</dbReference>
<feature type="transmembrane region" description="Helical" evidence="7">
    <location>
        <begin position="37"/>
        <end position="65"/>
    </location>
</feature>
<evidence type="ECO:0000313" key="9">
    <source>
        <dbReference type="Proteomes" id="UP001595579"/>
    </source>
</evidence>
<gene>
    <name evidence="8" type="ORF">ACFOEV_03870</name>
</gene>
<sequence length="317" mass="35039">MRNIFRSRRAVRPSEISRLGWLDILWRVRREMADDNITMLAAGAAFYAFLAVFPAIAAIISLWALVLDPLDMARQIAELSRFIPPGAASIIEEQANEISSNTRAGLSVTAIASLLVAMYIASKGIRGVIVGLNVVYGEQERRGFLHKALTVSLLTLGMIVLTLVTIPFITLFPLAIGMLGIDSTPLRVIGLLRWPILVLVMMFAIAVLYRYGPYRSHPHWEWISVGTVTATLLWLLGSLGLSLYVRYFSNLSEIYGSLGAVVVLLLWFWLSAFMVLLGAELNTAMERQARRNTTTGTPRSVGRRSAHAVDAVGEKRP</sequence>
<feature type="transmembrane region" description="Helical" evidence="7">
    <location>
        <begin position="192"/>
        <end position="211"/>
    </location>
</feature>
<dbReference type="Pfam" id="PF03631">
    <property type="entry name" value="Virul_fac_BrkB"/>
    <property type="match status" value="1"/>
</dbReference>
<dbReference type="PANTHER" id="PTHR30213">
    <property type="entry name" value="INNER MEMBRANE PROTEIN YHJD"/>
    <property type="match status" value="1"/>
</dbReference>
<dbReference type="EMBL" id="JBHRUG010000009">
    <property type="protein sequence ID" value="MFC3282742.1"/>
    <property type="molecule type" value="Genomic_DNA"/>
</dbReference>
<feature type="transmembrane region" description="Helical" evidence="7">
    <location>
        <begin position="223"/>
        <end position="245"/>
    </location>
</feature>
<evidence type="ECO:0000256" key="4">
    <source>
        <dbReference type="ARBA" id="ARBA00022989"/>
    </source>
</evidence>
<keyword evidence="3 7" id="KW-0812">Transmembrane</keyword>
<accession>A0ABV7LJQ9</accession>
<comment type="subcellular location">
    <subcellularLocation>
        <location evidence="1">Cell membrane</location>
        <topology evidence="1">Multi-pass membrane protein</topology>
    </subcellularLocation>
</comment>
<dbReference type="PIRSF" id="PIRSF035875">
    <property type="entry name" value="RNase_BN"/>
    <property type="match status" value="1"/>
</dbReference>
<feature type="region of interest" description="Disordered" evidence="6">
    <location>
        <begin position="288"/>
        <end position="317"/>
    </location>
</feature>
<feature type="transmembrane region" description="Helical" evidence="7">
    <location>
        <begin position="148"/>
        <end position="172"/>
    </location>
</feature>
<comment type="caution">
    <text evidence="8">The sequence shown here is derived from an EMBL/GenBank/DDBJ whole genome shotgun (WGS) entry which is preliminary data.</text>
</comment>
<evidence type="ECO:0000256" key="7">
    <source>
        <dbReference type="SAM" id="Phobius"/>
    </source>
</evidence>
<keyword evidence="4 7" id="KW-1133">Transmembrane helix</keyword>
<evidence type="ECO:0000256" key="3">
    <source>
        <dbReference type="ARBA" id="ARBA00022692"/>
    </source>
</evidence>
<feature type="transmembrane region" description="Helical" evidence="7">
    <location>
        <begin position="257"/>
        <end position="281"/>
    </location>
</feature>
<name>A0ABV7LJQ9_9GAMM</name>
<reference evidence="9" key="1">
    <citation type="journal article" date="2019" name="Int. J. Syst. Evol. Microbiol.">
        <title>The Global Catalogue of Microorganisms (GCM) 10K type strain sequencing project: providing services to taxonomists for standard genome sequencing and annotation.</title>
        <authorList>
            <consortium name="The Broad Institute Genomics Platform"/>
            <consortium name="The Broad Institute Genome Sequencing Center for Infectious Disease"/>
            <person name="Wu L."/>
            <person name="Ma J."/>
        </authorList>
    </citation>
    <scope>NUCLEOTIDE SEQUENCE [LARGE SCALE GENOMIC DNA]</scope>
    <source>
        <strain evidence="9">CECT 7698</strain>
    </source>
</reference>
<dbReference type="Proteomes" id="UP001595579">
    <property type="component" value="Unassembled WGS sequence"/>
</dbReference>
<dbReference type="NCBIfam" id="TIGR00765">
    <property type="entry name" value="yihY_not_rbn"/>
    <property type="match status" value="1"/>
</dbReference>
<evidence type="ECO:0000256" key="5">
    <source>
        <dbReference type="ARBA" id="ARBA00023136"/>
    </source>
</evidence>
<keyword evidence="9" id="KW-1185">Reference proteome</keyword>
<proteinExistence type="predicted"/>
<dbReference type="PANTHER" id="PTHR30213:SF0">
    <property type="entry name" value="UPF0761 MEMBRANE PROTEIN YIHY"/>
    <property type="match status" value="1"/>
</dbReference>
<evidence type="ECO:0000256" key="1">
    <source>
        <dbReference type="ARBA" id="ARBA00004651"/>
    </source>
</evidence>
<organism evidence="8 9">
    <name type="scientific">Litchfieldella rifensis</name>
    <dbReference type="NCBI Taxonomy" id="762643"/>
    <lineage>
        <taxon>Bacteria</taxon>
        <taxon>Pseudomonadati</taxon>
        <taxon>Pseudomonadota</taxon>
        <taxon>Gammaproteobacteria</taxon>
        <taxon>Oceanospirillales</taxon>
        <taxon>Halomonadaceae</taxon>
        <taxon>Litchfieldella</taxon>
    </lineage>
</organism>
<keyword evidence="5 7" id="KW-0472">Membrane</keyword>
<dbReference type="RefSeq" id="WP_386771793.1">
    <property type="nucleotide sequence ID" value="NZ_JBHRUG010000009.1"/>
</dbReference>
<evidence type="ECO:0000256" key="2">
    <source>
        <dbReference type="ARBA" id="ARBA00022475"/>
    </source>
</evidence>